<dbReference type="AlphaFoldDB" id="A0A1Z1F8A0"/>
<comment type="similarity">
    <text evidence="1">Belongs to the 4HPPD family.</text>
</comment>
<keyword evidence="2 5" id="KW-0479">Metal-binding</keyword>
<keyword evidence="4 5" id="KW-0408">Iron</keyword>
<keyword evidence="7" id="KW-0670">Pyruvate</keyword>
<dbReference type="InterPro" id="IPR041735">
    <property type="entry name" value="4OHPhenylPyrv_dOase_C"/>
</dbReference>
<dbReference type="InterPro" id="IPR041736">
    <property type="entry name" value="4OHPhenylPyrv_dOase_N"/>
</dbReference>
<feature type="binding site" evidence="5">
    <location>
        <position position="166"/>
    </location>
    <ligand>
        <name>Fe cation</name>
        <dbReference type="ChEBI" id="CHEBI:24875"/>
    </ligand>
</feature>
<dbReference type="FunFam" id="3.10.180.10:FF:000007">
    <property type="entry name" value="4-hydroxyphenylpyruvate dioxygenase"/>
    <property type="match status" value="1"/>
</dbReference>
<organism evidence="7 8">
    <name type="scientific">Croceicoccus marinus</name>
    <dbReference type="NCBI Taxonomy" id="450378"/>
    <lineage>
        <taxon>Bacteria</taxon>
        <taxon>Pseudomonadati</taxon>
        <taxon>Pseudomonadota</taxon>
        <taxon>Alphaproteobacteria</taxon>
        <taxon>Sphingomonadales</taxon>
        <taxon>Erythrobacteraceae</taxon>
        <taxon>Croceicoccus</taxon>
    </lineage>
</organism>
<dbReference type="GO" id="GO:0006572">
    <property type="term" value="P:L-tyrosine catabolic process"/>
    <property type="evidence" value="ECO:0007669"/>
    <property type="project" value="TreeGrafter"/>
</dbReference>
<feature type="binding site" evidence="5">
    <location>
        <position position="245"/>
    </location>
    <ligand>
        <name>Fe cation</name>
        <dbReference type="ChEBI" id="CHEBI:24875"/>
    </ligand>
</feature>
<dbReference type="GO" id="GO:0003868">
    <property type="term" value="F:4-hydroxyphenylpyruvate dioxygenase activity"/>
    <property type="evidence" value="ECO:0007669"/>
    <property type="project" value="InterPro"/>
</dbReference>
<dbReference type="PANTHER" id="PTHR11959:SF1">
    <property type="entry name" value="4-HYDROXYPHENYLPYRUVATE DIOXYGENASE"/>
    <property type="match status" value="1"/>
</dbReference>
<proteinExistence type="inferred from homology"/>
<dbReference type="SUPFAM" id="SSF54593">
    <property type="entry name" value="Glyoxalase/Bleomycin resistance protein/Dihydroxybiphenyl dioxygenase"/>
    <property type="match status" value="1"/>
</dbReference>
<dbReference type="GO" id="GO:0046872">
    <property type="term" value="F:metal ion binding"/>
    <property type="evidence" value="ECO:0007669"/>
    <property type="project" value="UniProtKB-KW"/>
</dbReference>
<evidence type="ECO:0000256" key="4">
    <source>
        <dbReference type="ARBA" id="ARBA00023004"/>
    </source>
</evidence>
<dbReference type="Proteomes" id="UP000195807">
    <property type="component" value="Chromosome"/>
</dbReference>
<dbReference type="PANTHER" id="PTHR11959">
    <property type="entry name" value="4-HYDROXYPHENYLPYRUVATE DIOXYGENASE"/>
    <property type="match status" value="1"/>
</dbReference>
<sequence length="368" mass="41461">MTDLFENPIGLDGFEFVEFSAPEKGVLEPVFKAMGFTHVANHRSKDVQLWRQGDINLITNYEPGSPAWFFSREHGPSACGMAFRVRDARRAYEELLDRSAEPVQLETGPMELRLPAIRGIGNAIIYLVDRYEGAERGDMSIYDIDFDYLPGIEKHPKGAGFQRIDHLTHNVYGGRMAYWADYYEKLFNFREIRFFDIKGEYTGLTSKALTAPDGKIRIPLNEEGEGGKGQIEEFLREFNGEGIQHIAFICDDLLAAWDSLKTTGVPFMTAPPETYYEMLTERLPGHGENTEKLKARGILLDGTTEGGSPRLLLQIFAEANVGPVFFEFIQRKGDEGFGEGNFKALFESMERDQVRRGTLKVDGPGETA</sequence>
<dbReference type="PROSITE" id="PS51819">
    <property type="entry name" value="VOC"/>
    <property type="match status" value="2"/>
</dbReference>
<evidence type="ECO:0000256" key="2">
    <source>
        <dbReference type="ARBA" id="ARBA00022723"/>
    </source>
</evidence>
<dbReference type="InterPro" id="IPR029068">
    <property type="entry name" value="Glyas_Bleomycin-R_OHBP_Dase"/>
</dbReference>
<dbReference type="InterPro" id="IPR004360">
    <property type="entry name" value="Glyas_Fos-R_dOase_dom"/>
</dbReference>
<reference evidence="7 8" key="1">
    <citation type="submission" date="2017-01" db="EMBL/GenBank/DDBJ databases">
        <title>Complete genome sequence of esterase-producing bacterium Croceicoccus marinus E4A9.</title>
        <authorList>
            <person name="Wu Y.-H."/>
            <person name="Cheng H."/>
            <person name="Xu L."/>
            <person name="Huo Y.-Y."/>
            <person name="Wang C.-S."/>
            <person name="Xu X.-W."/>
        </authorList>
    </citation>
    <scope>NUCLEOTIDE SEQUENCE [LARGE SCALE GENOMIC DNA]</scope>
    <source>
        <strain evidence="7 8">E4A9</strain>
    </source>
</reference>
<comment type="cofactor">
    <cofactor evidence="5">
        <name>Fe cation</name>
        <dbReference type="ChEBI" id="CHEBI:24875"/>
    </cofactor>
    <text evidence="5">Binds 1 Fe cation per subunit.</text>
</comment>
<dbReference type="KEGG" id="cman:A9D14_01100"/>
<accession>A0A1Z1F8A0</accession>
<dbReference type="OrthoDB" id="9780241at2"/>
<dbReference type="CDD" id="cd07250">
    <property type="entry name" value="HPPD_C_like"/>
    <property type="match status" value="1"/>
</dbReference>
<evidence type="ECO:0000256" key="5">
    <source>
        <dbReference type="PIRSR" id="PIRSR009283-1"/>
    </source>
</evidence>
<feature type="domain" description="VOC" evidence="6">
    <location>
        <begin position="10"/>
        <end position="130"/>
    </location>
</feature>
<dbReference type="PIRSF" id="PIRSF009283">
    <property type="entry name" value="HPP_dOase"/>
    <property type="match status" value="1"/>
</dbReference>
<evidence type="ECO:0000313" key="7">
    <source>
        <dbReference type="EMBL" id="ARU15029.1"/>
    </source>
</evidence>
<dbReference type="Pfam" id="PF00903">
    <property type="entry name" value="Glyoxalase"/>
    <property type="match status" value="1"/>
</dbReference>
<protein>
    <submittedName>
        <fullName evidence="7">4-hydroxyphenylpyruvate dioxygenase</fullName>
    </submittedName>
</protein>
<name>A0A1Z1F8A0_9SPHN</name>
<evidence type="ECO:0000256" key="3">
    <source>
        <dbReference type="ARBA" id="ARBA00022737"/>
    </source>
</evidence>
<keyword evidence="7" id="KW-0560">Oxidoreductase</keyword>
<dbReference type="Pfam" id="PF14696">
    <property type="entry name" value="Glyoxalase_5"/>
    <property type="match status" value="1"/>
</dbReference>
<dbReference type="InterPro" id="IPR005956">
    <property type="entry name" value="4OHPhenylPyrv_dOase"/>
</dbReference>
<evidence type="ECO:0000259" key="6">
    <source>
        <dbReference type="PROSITE" id="PS51819"/>
    </source>
</evidence>
<evidence type="ECO:0000256" key="1">
    <source>
        <dbReference type="ARBA" id="ARBA00005877"/>
    </source>
</evidence>
<dbReference type="NCBIfam" id="TIGR01263">
    <property type="entry name" value="4HPPD"/>
    <property type="match status" value="1"/>
</dbReference>
<keyword evidence="7" id="KW-0223">Dioxygenase</keyword>
<dbReference type="CDD" id="cd08342">
    <property type="entry name" value="HPPD_N_like"/>
    <property type="match status" value="1"/>
</dbReference>
<dbReference type="InterPro" id="IPR037523">
    <property type="entry name" value="VOC_core"/>
</dbReference>
<keyword evidence="8" id="KW-1185">Reference proteome</keyword>
<gene>
    <name evidence="7" type="ORF">A9D14_01100</name>
</gene>
<dbReference type="STRING" id="450378.GCA_001661675_00221"/>
<feature type="binding site" evidence="5">
    <location>
        <position position="327"/>
    </location>
    <ligand>
        <name>Fe cation</name>
        <dbReference type="ChEBI" id="CHEBI:24875"/>
    </ligand>
</feature>
<evidence type="ECO:0000313" key="8">
    <source>
        <dbReference type="Proteomes" id="UP000195807"/>
    </source>
</evidence>
<dbReference type="Gene3D" id="3.10.180.10">
    <property type="entry name" value="2,3-Dihydroxybiphenyl 1,2-Dioxygenase, domain 1"/>
    <property type="match status" value="2"/>
</dbReference>
<keyword evidence="3" id="KW-0677">Repeat</keyword>
<dbReference type="RefSeq" id="WP_066842239.1">
    <property type="nucleotide sequence ID" value="NZ_CP019602.1"/>
</dbReference>
<feature type="domain" description="VOC" evidence="6">
    <location>
        <begin position="163"/>
        <end position="296"/>
    </location>
</feature>
<dbReference type="EMBL" id="CP019602">
    <property type="protein sequence ID" value="ARU15029.1"/>
    <property type="molecule type" value="Genomic_DNA"/>
</dbReference>